<dbReference type="Proteomes" id="UP001321580">
    <property type="component" value="Unassembled WGS sequence"/>
</dbReference>
<accession>A0ABT6XLB1</accession>
<sequence>MPVVFPLKGQRVLTCLALAILFTPAAKATVTCTSGPTAVITKAWAQEGIDWTAPKNTPVNTATVEYTYTLQKTGNTSEEVAFEAHWVNGTAGSWYAEANARGFFGGAQGYGLSMMLGNGNYVTNSGPAYSTMTLPTAGTYTLKTTVYYSLKKVSDTTTDGLLLSFASPLSWSAQVKSNGTWTKPASCLSGGGIDLHTLALGIGLHPPAPKPSAVCTVNRGQPINIKLPPVEVTELNGLGTLPPNYQKNEYPLHYVCTGTGGVVDPNYRIGLIGTKAGTTKALQSTNPNVGVMVEAVDSRGGAPQALVPGTATTASQIRLYDAGKSGGTTMKLLSYPVRSGGKSASDVKPGEFSASGTLRVFTD</sequence>
<name>A0ABT6XLB1_9GAMM</name>
<dbReference type="Pfam" id="PF00419">
    <property type="entry name" value="Fimbrial"/>
    <property type="match status" value="1"/>
</dbReference>
<gene>
    <name evidence="3" type="ORF">QLQ15_17610</name>
</gene>
<dbReference type="Gene3D" id="2.60.40.1090">
    <property type="entry name" value="Fimbrial-type adhesion domain"/>
    <property type="match status" value="1"/>
</dbReference>
<proteinExistence type="predicted"/>
<feature type="chain" id="PRO_5046705214" description="Fimbrial-type adhesion domain-containing protein" evidence="1">
    <location>
        <begin position="29"/>
        <end position="363"/>
    </location>
</feature>
<organism evidence="3 4">
    <name type="scientific">Lysobacter stagni</name>
    <dbReference type="NCBI Taxonomy" id="3045172"/>
    <lineage>
        <taxon>Bacteria</taxon>
        <taxon>Pseudomonadati</taxon>
        <taxon>Pseudomonadota</taxon>
        <taxon>Gammaproteobacteria</taxon>
        <taxon>Lysobacterales</taxon>
        <taxon>Lysobacteraceae</taxon>
        <taxon>Lysobacter</taxon>
    </lineage>
</organism>
<dbReference type="EMBL" id="JASGBI010000002">
    <property type="protein sequence ID" value="MDI9240723.1"/>
    <property type="molecule type" value="Genomic_DNA"/>
</dbReference>
<feature type="domain" description="Fimbrial-type adhesion" evidence="2">
    <location>
        <begin position="214"/>
        <end position="360"/>
    </location>
</feature>
<dbReference type="SUPFAM" id="SSF49401">
    <property type="entry name" value="Bacterial adhesins"/>
    <property type="match status" value="1"/>
</dbReference>
<protein>
    <recommendedName>
        <fullName evidence="2">Fimbrial-type adhesion domain-containing protein</fullName>
    </recommendedName>
</protein>
<dbReference type="InterPro" id="IPR008966">
    <property type="entry name" value="Adhesion_dom_sf"/>
</dbReference>
<evidence type="ECO:0000313" key="4">
    <source>
        <dbReference type="Proteomes" id="UP001321580"/>
    </source>
</evidence>
<reference evidence="3 4" key="1">
    <citation type="submission" date="2023-05" db="EMBL/GenBank/DDBJ databases">
        <title>Lysobacter sp. strain LF1 Genome sequencing and assembly.</title>
        <authorList>
            <person name="Jung Y."/>
        </authorList>
    </citation>
    <scope>NUCLEOTIDE SEQUENCE [LARGE SCALE GENOMIC DNA]</scope>
    <source>
        <strain evidence="3 4">LF1</strain>
    </source>
</reference>
<feature type="signal peptide" evidence="1">
    <location>
        <begin position="1"/>
        <end position="28"/>
    </location>
</feature>
<keyword evidence="4" id="KW-1185">Reference proteome</keyword>
<dbReference type="InterPro" id="IPR000259">
    <property type="entry name" value="Adhesion_dom_fimbrial"/>
</dbReference>
<dbReference type="InterPro" id="IPR036937">
    <property type="entry name" value="Adhesion_dom_fimbrial_sf"/>
</dbReference>
<evidence type="ECO:0000256" key="1">
    <source>
        <dbReference type="SAM" id="SignalP"/>
    </source>
</evidence>
<dbReference type="RefSeq" id="WP_283214204.1">
    <property type="nucleotide sequence ID" value="NZ_JASGBI010000002.1"/>
</dbReference>
<evidence type="ECO:0000313" key="3">
    <source>
        <dbReference type="EMBL" id="MDI9240723.1"/>
    </source>
</evidence>
<keyword evidence="1" id="KW-0732">Signal</keyword>
<comment type="caution">
    <text evidence="3">The sequence shown here is derived from an EMBL/GenBank/DDBJ whole genome shotgun (WGS) entry which is preliminary data.</text>
</comment>
<evidence type="ECO:0000259" key="2">
    <source>
        <dbReference type="Pfam" id="PF00419"/>
    </source>
</evidence>